<gene>
    <name evidence="1" type="ORF">LCGC14_0218040</name>
</gene>
<evidence type="ECO:0000313" key="1">
    <source>
        <dbReference type="EMBL" id="KKN91471.1"/>
    </source>
</evidence>
<comment type="caution">
    <text evidence="1">The sequence shown here is derived from an EMBL/GenBank/DDBJ whole genome shotgun (WGS) entry which is preliminary data.</text>
</comment>
<proteinExistence type="predicted"/>
<name>A0A0F9WYF1_9ZZZZ</name>
<dbReference type="AlphaFoldDB" id="A0A0F9WYF1"/>
<reference evidence="1" key="1">
    <citation type="journal article" date="2015" name="Nature">
        <title>Complex archaea that bridge the gap between prokaryotes and eukaryotes.</title>
        <authorList>
            <person name="Spang A."/>
            <person name="Saw J.H."/>
            <person name="Jorgensen S.L."/>
            <person name="Zaremba-Niedzwiedzka K."/>
            <person name="Martijn J."/>
            <person name="Lind A.E."/>
            <person name="van Eijk R."/>
            <person name="Schleper C."/>
            <person name="Guy L."/>
            <person name="Ettema T.J."/>
        </authorList>
    </citation>
    <scope>NUCLEOTIDE SEQUENCE</scope>
</reference>
<protein>
    <submittedName>
        <fullName evidence="1">Uncharacterized protein</fullName>
    </submittedName>
</protein>
<organism evidence="1">
    <name type="scientific">marine sediment metagenome</name>
    <dbReference type="NCBI Taxonomy" id="412755"/>
    <lineage>
        <taxon>unclassified sequences</taxon>
        <taxon>metagenomes</taxon>
        <taxon>ecological metagenomes</taxon>
    </lineage>
</organism>
<sequence>MKYERFWTDGILNCPNATFYLPRIRYRKELKKYSFLERKKMACKSTIQLIVKQQQLMKKDGEIWVGDIKA</sequence>
<accession>A0A0F9WYF1</accession>
<dbReference type="EMBL" id="LAZR01000103">
    <property type="protein sequence ID" value="KKN91471.1"/>
    <property type="molecule type" value="Genomic_DNA"/>
</dbReference>